<dbReference type="KEGG" id="dre:103911956"/>
<reference evidence="3" key="1">
    <citation type="submission" date="2025-08" db="UniProtKB">
        <authorList>
            <consortium name="RefSeq"/>
        </authorList>
    </citation>
    <scope>IDENTIFICATION</scope>
    <source>
        <strain evidence="3">Tuebingen</strain>
        <tissue evidence="3">Fibroblasts and whole tissue</tissue>
    </source>
</reference>
<dbReference type="InterPro" id="IPR001096">
    <property type="entry name" value="Peptidase_C13"/>
</dbReference>
<dbReference type="PANTHER" id="PTHR12000:SF21">
    <property type="entry name" value="LEGUMAIN-RELATED"/>
    <property type="match status" value="1"/>
</dbReference>
<dbReference type="GO" id="GO:0004197">
    <property type="term" value="F:cysteine-type endopeptidase activity"/>
    <property type="evidence" value="ECO:0000318"/>
    <property type="project" value="GO_Central"/>
</dbReference>
<gene>
    <name evidence="3" type="primary">LOC103911956</name>
</gene>
<dbReference type="GO" id="GO:0051603">
    <property type="term" value="P:proteolysis involved in protein catabolic process"/>
    <property type="evidence" value="ECO:0000318"/>
    <property type="project" value="GO_Central"/>
</dbReference>
<dbReference type="Gene3D" id="3.40.50.1460">
    <property type="match status" value="1"/>
</dbReference>
<dbReference type="PANTHER" id="PTHR12000">
    <property type="entry name" value="HEMOGLOBINASE FAMILY MEMBER"/>
    <property type="match status" value="1"/>
</dbReference>
<sequence length="279" mass="31525">MYYIYFNTLDFEKPQDMSGKTWVLLVAGSKDWDNYRHQANVCCAYQLMKKQGIPDEQIVVMMYDDIANNPNNPFPGSIRSVVDRTNVYKSVPLDYTGNKVKSKNFLAVLRGDDSAGGKIIRSKKNDNILIYMSGVGSDANFKFPQDSLDAHQFTTTINTMSDDKKYSKMVIFMDSDNSQSVFKGLYTNIHVYGVASCDSANQNRSVQNDPDRGIYLSDQFSAAWLTFISTADLEKATFSKLFEYIKNKDDSCPCEIGDKEIPKLLISNFLKLEDCSDCA</sequence>
<keyword evidence="2" id="KW-1185">Reference proteome</keyword>
<protein>
    <submittedName>
        <fullName evidence="3">Legumain-like isoform X1</fullName>
    </submittedName>
</protein>
<evidence type="ECO:0000256" key="1">
    <source>
        <dbReference type="ARBA" id="ARBA00009941"/>
    </source>
</evidence>
<dbReference type="RefSeq" id="XP_073775037.1">
    <property type="nucleotide sequence ID" value="XM_073918936.1"/>
</dbReference>
<accession>A0A8M6Z9F7</accession>
<dbReference type="PRINTS" id="PR00776">
    <property type="entry name" value="HEMOGLOBNASE"/>
</dbReference>
<name>A0A8M6Z9F7_DANRE</name>
<organism evidence="2 3">
    <name type="scientific">Danio rerio</name>
    <name type="common">Zebrafish</name>
    <name type="synonym">Brachydanio rerio</name>
    <dbReference type="NCBI Taxonomy" id="7955"/>
    <lineage>
        <taxon>Eukaryota</taxon>
        <taxon>Metazoa</taxon>
        <taxon>Chordata</taxon>
        <taxon>Craniata</taxon>
        <taxon>Vertebrata</taxon>
        <taxon>Euteleostomi</taxon>
        <taxon>Actinopterygii</taxon>
        <taxon>Neopterygii</taxon>
        <taxon>Teleostei</taxon>
        <taxon>Ostariophysi</taxon>
        <taxon>Cypriniformes</taxon>
        <taxon>Danionidae</taxon>
        <taxon>Danioninae</taxon>
        <taxon>Danio</taxon>
    </lineage>
</organism>
<proteinExistence type="inferred from homology"/>
<comment type="similarity">
    <text evidence="1">Belongs to the peptidase C13 family.</text>
</comment>
<evidence type="ECO:0000313" key="2">
    <source>
        <dbReference type="Proteomes" id="UP000000437"/>
    </source>
</evidence>
<dbReference type="OrthoDB" id="192611at2759"/>
<dbReference type="FunFam" id="3.40.50.1460:FF:000020">
    <property type="entry name" value="Clan CD, family C13, asparaginyl endopeptidase-like cysteine peptidase"/>
    <property type="match status" value="1"/>
</dbReference>
<dbReference type="GO" id="GO:0006624">
    <property type="term" value="P:vacuolar protein processing"/>
    <property type="evidence" value="ECO:0000318"/>
    <property type="project" value="GO_Central"/>
</dbReference>
<dbReference type="AlphaFoldDB" id="A0A8M6Z9F7"/>
<dbReference type="RefSeq" id="XP_017214084.2">
    <property type="nucleotide sequence ID" value="XM_017358595.4"/>
</dbReference>
<dbReference type="GO" id="GO:0005773">
    <property type="term" value="C:vacuole"/>
    <property type="evidence" value="ECO:0007669"/>
    <property type="project" value="GOC"/>
</dbReference>
<evidence type="ECO:0000313" key="3">
    <source>
        <dbReference type="RefSeq" id="XP_017214084.2"/>
    </source>
</evidence>
<dbReference type="Proteomes" id="UP000000437">
    <property type="component" value="Chromosome 12"/>
</dbReference>
<dbReference type="PIRSF" id="PIRSF019663">
    <property type="entry name" value="Legumain"/>
    <property type="match status" value="1"/>
</dbReference>
<dbReference type="Pfam" id="PF01650">
    <property type="entry name" value="Peptidase_C13"/>
    <property type="match status" value="1"/>
</dbReference>
<dbReference type="GeneID" id="103911956"/>